<evidence type="ECO:0000256" key="3">
    <source>
        <dbReference type="ARBA" id="ARBA00009014"/>
    </source>
</evidence>
<dbReference type="InterPro" id="IPR014729">
    <property type="entry name" value="Rossmann-like_a/b/a_fold"/>
</dbReference>
<keyword evidence="4 11" id="KW-0662">Pyridine nucleotide biosynthesis</keyword>
<dbReference type="GO" id="GO:0004515">
    <property type="term" value="F:nicotinate-nucleotide adenylyltransferase activity"/>
    <property type="evidence" value="ECO:0007669"/>
    <property type="project" value="UniProtKB-UniRule"/>
</dbReference>
<gene>
    <name evidence="11" type="primary">nadD</name>
    <name evidence="13" type="ORF">EV686_10217</name>
</gene>
<keyword evidence="7 11" id="KW-0547">Nucleotide-binding</keyword>
<comment type="pathway">
    <text evidence="2 11">Cofactor biosynthesis; NAD(+) biosynthesis; deamido-NAD(+) from nicotinate D-ribonucleotide: step 1/1.</text>
</comment>
<dbReference type="Gene3D" id="3.40.50.620">
    <property type="entry name" value="HUPs"/>
    <property type="match status" value="1"/>
</dbReference>
<dbReference type="Proteomes" id="UP000294692">
    <property type="component" value="Unassembled WGS sequence"/>
</dbReference>
<comment type="caution">
    <text evidence="13">The sequence shown here is derived from an EMBL/GenBank/DDBJ whole genome shotgun (WGS) entry which is preliminary data.</text>
</comment>
<dbReference type="PANTHER" id="PTHR39321:SF3">
    <property type="entry name" value="PHOSPHOPANTETHEINE ADENYLYLTRANSFERASE"/>
    <property type="match status" value="1"/>
</dbReference>
<dbReference type="InterPro" id="IPR005248">
    <property type="entry name" value="NadD/NMNAT"/>
</dbReference>
<evidence type="ECO:0000256" key="7">
    <source>
        <dbReference type="ARBA" id="ARBA00022741"/>
    </source>
</evidence>
<evidence type="ECO:0000256" key="10">
    <source>
        <dbReference type="ARBA" id="ARBA00048721"/>
    </source>
</evidence>
<protein>
    <recommendedName>
        <fullName evidence="11">Probable nicotinate-nucleotide adenylyltransferase</fullName>
        <ecNumber evidence="11">2.7.7.18</ecNumber>
    </recommendedName>
    <alternativeName>
        <fullName evidence="11">Deamido-NAD(+) diphosphorylase</fullName>
    </alternativeName>
    <alternativeName>
        <fullName evidence="11">Deamido-NAD(+) pyrophosphorylase</fullName>
    </alternativeName>
    <alternativeName>
        <fullName evidence="11">Nicotinate mononucleotide adenylyltransferase</fullName>
        <shortName evidence="11">NaMN adenylyltransferase</shortName>
    </alternativeName>
</protein>
<evidence type="ECO:0000256" key="6">
    <source>
        <dbReference type="ARBA" id="ARBA00022695"/>
    </source>
</evidence>
<comment type="catalytic activity">
    <reaction evidence="10 11">
        <text>nicotinate beta-D-ribonucleotide + ATP + H(+) = deamido-NAD(+) + diphosphate</text>
        <dbReference type="Rhea" id="RHEA:22860"/>
        <dbReference type="ChEBI" id="CHEBI:15378"/>
        <dbReference type="ChEBI" id="CHEBI:30616"/>
        <dbReference type="ChEBI" id="CHEBI:33019"/>
        <dbReference type="ChEBI" id="CHEBI:57502"/>
        <dbReference type="ChEBI" id="CHEBI:58437"/>
        <dbReference type="EC" id="2.7.7.18"/>
    </reaction>
</comment>
<evidence type="ECO:0000256" key="4">
    <source>
        <dbReference type="ARBA" id="ARBA00022642"/>
    </source>
</evidence>
<dbReference type="EC" id="2.7.7.18" evidence="11"/>
<evidence type="ECO:0000256" key="2">
    <source>
        <dbReference type="ARBA" id="ARBA00005019"/>
    </source>
</evidence>
<keyword evidence="14" id="KW-1185">Reference proteome</keyword>
<evidence type="ECO:0000256" key="11">
    <source>
        <dbReference type="HAMAP-Rule" id="MF_00244"/>
    </source>
</evidence>
<comment type="similarity">
    <text evidence="3 11">Belongs to the NadD family.</text>
</comment>
<evidence type="ECO:0000313" key="14">
    <source>
        <dbReference type="Proteomes" id="UP000294692"/>
    </source>
</evidence>
<evidence type="ECO:0000313" key="13">
    <source>
        <dbReference type="EMBL" id="TCV01309.1"/>
    </source>
</evidence>
<keyword evidence="9 11" id="KW-0520">NAD</keyword>
<evidence type="ECO:0000256" key="5">
    <source>
        <dbReference type="ARBA" id="ARBA00022679"/>
    </source>
</evidence>
<feature type="domain" description="Cytidyltransferase-like" evidence="12">
    <location>
        <begin position="21"/>
        <end position="184"/>
    </location>
</feature>
<dbReference type="EMBL" id="SMBX01000002">
    <property type="protein sequence ID" value="TCV01309.1"/>
    <property type="molecule type" value="Genomic_DNA"/>
</dbReference>
<keyword evidence="8 11" id="KW-0067">ATP-binding</keyword>
<dbReference type="HAMAP" id="MF_00244">
    <property type="entry name" value="NaMN_adenylyltr"/>
    <property type="match status" value="1"/>
</dbReference>
<dbReference type="OrthoDB" id="5295945at2"/>
<evidence type="ECO:0000256" key="1">
    <source>
        <dbReference type="ARBA" id="ARBA00002324"/>
    </source>
</evidence>
<dbReference type="SUPFAM" id="SSF52374">
    <property type="entry name" value="Nucleotidylyl transferase"/>
    <property type="match status" value="1"/>
</dbReference>
<evidence type="ECO:0000256" key="8">
    <source>
        <dbReference type="ARBA" id="ARBA00022840"/>
    </source>
</evidence>
<dbReference type="GO" id="GO:0005524">
    <property type="term" value="F:ATP binding"/>
    <property type="evidence" value="ECO:0007669"/>
    <property type="project" value="UniProtKB-KW"/>
</dbReference>
<evidence type="ECO:0000259" key="12">
    <source>
        <dbReference type="Pfam" id="PF01467"/>
    </source>
</evidence>
<reference evidence="13 14" key="1">
    <citation type="submission" date="2019-03" db="EMBL/GenBank/DDBJ databases">
        <title>Genomic Encyclopedia of Type Strains, Phase IV (KMG-IV): sequencing the most valuable type-strain genomes for metagenomic binning, comparative biology and taxonomic classification.</title>
        <authorList>
            <person name="Goeker M."/>
        </authorList>
    </citation>
    <scope>NUCLEOTIDE SEQUENCE [LARGE SCALE GENOMIC DNA]</scope>
    <source>
        <strain evidence="13 14">DSM 100048</strain>
    </source>
</reference>
<comment type="function">
    <text evidence="1 11">Catalyzes the reversible adenylation of nicotinate mononucleotide (NaMN) to nicotinic acid adenine dinucleotide (NaAD).</text>
</comment>
<organism evidence="13 14">
    <name type="scientific">Paracandidimonas soli</name>
    <dbReference type="NCBI Taxonomy" id="1917182"/>
    <lineage>
        <taxon>Bacteria</taxon>
        <taxon>Pseudomonadati</taxon>
        <taxon>Pseudomonadota</taxon>
        <taxon>Betaproteobacteria</taxon>
        <taxon>Burkholderiales</taxon>
        <taxon>Alcaligenaceae</taxon>
        <taxon>Paracandidimonas</taxon>
    </lineage>
</organism>
<keyword evidence="5 11" id="KW-0808">Transferase</keyword>
<dbReference type="RefSeq" id="WP_132473731.1">
    <property type="nucleotide sequence ID" value="NZ_JBHRVM010000001.1"/>
</dbReference>
<dbReference type="CDD" id="cd02165">
    <property type="entry name" value="NMNAT"/>
    <property type="match status" value="1"/>
</dbReference>
<sequence length="214" mass="23166">MSAGRAASGEPVGVGKPRIGLLGGSFDPVHSAHVDLARAALEQLALDHVELLPAADPWQRRPLGASARQRQTMLELATADHPRLLVNPVELERGGKTYTIDTVSQLPDTAQYIWILGTDQLQNFCSWHRWRDILGHVTLAVAQRPGSALQPPAELADALDSLGAGLLHIDFTPQNISATDVRRRIAAGEPTDDCLPPAVARYIGQHQLYLSYPA</sequence>
<dbReference type="PANTHER" id="PTHR39321">
    <property type="entry name" value="NICOTINATE-NUCLEOTIDE ADENYLYLTRANSFERASE-RELATED"/>
    <property type="match status" value="1"/>
</dbReference>
<evidence type="ECO:0000256" key="9">
    <source>
        <dbReference type="ARBA" id="ARBA00023027"/>
    </source>
</evidence>
<dbReference type="GO" id="GO:0009435">
    <property type="term" value="P:NAD+ biosynthetic process"/>
    <property type="evidence" value="ECO:0007669"/>
    <property type="project" value="UniProtKB-UniRule"/>
</dbReference>
<keyword evidence="6 11" id="KW-0548">Nucleotidyltransferase</keyword>
<accession>A0A4R3VCL8</accession>
<dbReference type="Pfam" id="PF01467">
    <property type="entry name" value="CTP_transf_like"/>
    <property type="match status" value="1"/>
</dbReference>
<dbReference type="NCBIfam" id="TIGR00482">
    <property type="entry name" value="nicotinate (nicotinamide) nucleotide adenylyltransferase"/>
    <property type="match status" value="1"/>
</dbReference>
<dbReference type="InterPro" id="IPR004821">
    <property type="entry name" value="Cyt_trans-like"/>
</dbReference>
<dbReference type="AlphaFoldDB" id="A0A4R3VCL8"/>
<proteinExistence type="inferred from homology"/>
<dbReference type="UniPathway" id="UPA00253">
    <property type="reaction ID" value="UER00332"/>
</dbReference>
<name>A0A4R3VCL8_9BURK</name>